<dbReference type="Gene3D" id="3.60.21.10">
    <property type="match status" value="1"/>
</dbReference>
<sequence>MPHWYTADTHFNDDGIRRFFARPFASTAQMDEAMIARASDVVAPQDDFWIIGDFAWCEDDAGRAAATATFNRLPGRKHLVQGNHNPVWLLDAVDWASTHHLVEVQDEDQLFVLCHYPLVTWNHARSGSVNLFGHVHLNWQGAANQINVGVDCWDFAPVSRRDVLLRGFELPESELFLQVERV</sequence>
<evidence type="ECO:0000313" key="2">
    <source>
        <dbReference type="Proteomes" id="UP000234882"/>
    </source>
</evidence>
<dbReference type="OrthoDB" id="5380073at2"/>
<protein>
    <submittedName>
        <fullName evidence="1">Metallophosphoesterase</fullName>
    </submittedName>
</protein>
<dbReference type="Proteomes" id="UP000234882">
    <property type="component" value="Chromosome"/>
</dbReference>
<proteinExistence type="predicted"/>
<keyword evidence="2" id="KW-1185">Reference proteome</keyword>
<reference evidence="2" key="1">
    <citation type="submission" date="2017-12" db="EMBL/GenBank/DDBJ databases">
        <title>Genomic analysis of Paracoccus sp. CBA4604.</title>
        <authorList>
            <person name="Roh S.W."/>
            <person name="Kim J.Y."/>
            <person name="Kim J.S."/>
        </authorList>
    </citation>
    <scope>NUCLEOTIDE SEQUENCE [LARGE SCALE GENOMIC DNA]</scope>
    <source>
        <strain evidence="2">CBA4604</strain>
    </source>
</reference>
<dbReference type="AlphaFoldDB" id="A0A2K9MI92"/>
<evidence type="ECO:0000313" key="1">
    <source>
        <dbReference type="EMBL" id="AUM75341.1"/>
    </source>
</evidence>
<gene>
    <name evidence="1" type="ORF">CYR75_14495</name>
</gene>
<dbReference type="RefSeq" id="WP_101500683.1">
    <property type="nucleotide sequence ID" value="NZ_CP025583.1"/>
</dbReference>
<dbReference type="KEGG" id="paru:CYR75_14495"/>
<dbReference type="SUPFAM" id="SSF56300">
    <property type="entry name" value="Metallo-dependent phosphatases"/>
    <property type="match status" value="1"/>
</dbReference>
<dbReference type="EMBL" id="CP025583">
    <property type="protein sequence ID" value="AUM75341.1"/>
    <property type="molecule type" value="Genomic_DNA"/>
</dbReference>
<dbReference type="InterPro" id="IPR029052">
    <property type="entry name" value="Metallo-depent_PP-like"/>
</dbReference>
<organism evidence="1 2">
    <name type="scientific">Paracoccus jeotgali</name>
    <dbReference type="NCBI Taxonomy" id="2065379"/>
    <lineage>
        <taxon>Bacteria</taxon>
        <taxon>Pseudomonadati</taxon>
        <taxon>Pseudomonadota</taxon>
        <taxon>Alphaproteobacteria</taxon>
        <taxon>Rhodobacterales</taxon>
        <taxon>Paracoccaceae</taxon>
        <taxon>Paracoccus</taxon>
    </lineage>
</organism>
<name>A0A2K9MI92_9RHOB</name>
<accession>A0A2K9MI92</accession>